<name>A0A834W178_9FABA</name>
<evidence type="ECO:0000313" key="2">
    <source>
        <dbReference type="EMBL" id="KAF7802161.1"/>
    </source>
</evidence>
<keyword evidence="3" id="KW-1185">Reference proteome</keyword>
<gene>
    <name evidence="2" type="ORF">G2W53_041272</name>
</gene>
<evidence type="ECO:0000256" key="1">
    <source>
        <dbReference type="SAM" id="MobiDB-lite"/>
    </source>
</evidence>
<organism evidence="2 3">
    <name type="scientific">Senna tora</name>
    <dbReference type="NCBI Taxonomy" id="362788"/>
    <lineage>
        <taxon>Eukaryota</taxon>
        <taxon>Viridiplantae</taxon>
        <taxon>Streptophyta</taxon>
        <taxon>Embryophyta</taxon>
        <taxon>Tracheophyta</taxon>
        <taxon>Spermatophyta</taxon>
        <taxon>Magnoliopsida</taxon>
        <taxon>eudicotyledons</taxon>
        <taxon>Gunneridae</taxon>
        <taxon>Pentapetalae</taxon>
        <taxon>rosids</taxon>
        <taxon>fabids</taxon>
        <taxon>Fabales</taxon>
        <taxon>Fabaceae</taxon>
        <taxon>Caesalpinioideae</taxon>
        <taxon>Cassia clade</taxon>
        <taxon>Senna</taxon>
    </lineage>
</organism>
<dbReference type="AlphaFoldDB" id="A0A834W178"/>
<dbReference type="Proteomes" id="UP000634136">
    <property type="component" value="Unassembled WGS sequence"/>
</dbReference>
<accession>A0A834W178</accession>
<feature type="compositionally biased region" description="Basic and acidic residues" evidence="1">
    <location>
        <begin position="9"/>
        <end position="22"/>
    </location>
</feature>
<proteinExistence type="predicted"/>
<sequence length="22" mass="2576">MVQQPIIAHHHEAIENPKTREP</sequence>
<dbReference type="EMBL" id="JAAIUW010000013">
    <property type="protein sequence ID" value="KAF7802161.1"/>
    <property type="molecule type" value="Genomic_DNA"/>
</dbReference>
<evidence type="ECO:0000313" key="3">
    <source>
        <dbReference type="Proteomes" id="UP000634136"/>
    </source>
</evidence>
<protein>
    <submittedName>
        <fullName evidence="2">Uncharacterized protein</fullName>
    </submittedName>
</protein>
<reference evidence="2" key="1">
    <citation type="submission" date="2020-09" db="EMBL/GenBank/DDBJ databases">
        <title>Genome-Enabled Discovery of Anthraquinone Biosynthesis in Senna tora.</title>
        <authorList>
            <person name="Kang S.-H."/>
            <person name="Pandey R.P."/>
            <person name="Lee C.-M."/>
            <person name="Sim J.-S."/>
            <person name="Jeong J.-T."/>
            <person name="Choi B.-S."/>
            <person name="Jung M."/>
            <person name="Ginzburg D."/>
            <person name="Zhao K."/>
            <person name="Won S.Y."/>
            <person name="Oh T.-J."/>
            <person name="Yu Y."/>
            <person name="Kim N.-H."/>
            <person name="Lee O.R."/>
            <person name="Lee T.-H."/>
            <person name="Bashyal P."/>
            <person name="Kim T.-S."/>
            <person name="Lee W.-H."/>
            <person name="Kawkins C."/>
            <person name="Kim C.-K."/>
            <person name="Kim J.S."/>
            <person name="Ahn B.O."/>
            <person name="Rhee S.Y."/>
            <person name="Sohng J.K."/>
        </authorList>
    </citation>
    <scope>NUCLEOTIDE SEQUENCE</scope>
    <source>
        <tissue evidence="2">Leaf</tissue>
    </source>
</reference>
<comment type="caution">
    <text evidence="2">The sequence shown here is derived from an EMBL/GenBank/DDBJ whole genome shotgun (WGS) entry which is preliminary data.</text>
</comment>
<feature type="region of interest" description="Disordered" evidence="1">
    <location>
        <begin position="1"/>
        <end position="22"/>
    </location>
</feature>